<evidence type="ECO:0000256" key="2">
    <source>
        <dbReference type="ARBA" id="ARBA00022723"/>
    </source>
</evidence>
<dbReference type="Gene3D" id="3.30.1330.100">
    <property type="entry name" value="CofE-like"/>
    <property type="match status" value="2"/>
</dbReference>
<reference evidence="9" key="1">
    <citation type="submission" date="2023-03" db="EMBL/GenBank/DDBJ databases">
        <authorList>
            <person name="Steffen K."/>
            <person name="Cardenas P."/>
        </authorList>
    </citation>
    <scope>NUCLEOTIDE SEQUENCE</scope>
</reference>
<evidence type="ECO:0000256" key="4">
    <source>
        <dbReference type="ARBA" id="ARBA00022842"/>
    </source>
</evidence>
<dbReference type="Pfam" id="PF01996">
    <property type="entry name" value="F420_ligase"/>
    <property type="match status" value="1"/>
</dbReference>
<evidence type="ECO:0000259" key="8">
    <source>
        <dbReference type="Pfam" id="PF01996"/>
    </source>
</evidence>
<keyword evidence="5" id="KW-0630">Potassium</keyword>
<organism evidence="9 10">
    <name type="scientific">Geodia barretti</name>
    <name type="common">Barrett's horny sponge</name>
    <dbReference type="NCBI Taxonomy" id="519541"/>
    <lineage>
        <taxon>Eukaryota</taxon>
        <taxon>Metazoa</taxon>
        <taxon>Porifera</taxon>
        <taxon>Demospongiae</taxon>
        <taxon>Heteroscleromorpha</taxon>
        <taxon>Tetractinellida</taxon>
        <taxon>Astrophorina</taxon>
        <taxon>Geodiidae</taxon>
        <taxon>Geodia</taxon>
    </lineage>
</organism>
<gene>
    <name evidence="9" type="ORF">GBAR_LOCUS17516</name>
</gene>
<keyword evidence="4" id="KW-0460">Magnesium</keyword>
<feature type="domain" description="Coenzyme F420:L-glutamate ligase-like" evidence="8">
    <location>
        <begin position="25"/>
        <end position="212"/>
    </location>
</feature>
<keyword evidence="6" id="KW-0342">GTP-binding</keyword>
<evidence type="ECO:0000256" key="3">
    <source>
        <dbReference type="ARBA" id="ARBA00022741"/>
    </source>
</evidence>
<proteinExistence type="predicted"/>
<keyword evidence="2" id="KW-0479">Metal-binding</keyword>
<dbReference type="PANTHER" id="PTHR47917">
    <property type="match status" value="1"/>
</dbReference>
<dbReference type="AlphaFoldDB" id="A0AA35WW04"/>
<dbReference type="GO" id="GO:0005525">
    <property type="term" value="F:GTP binding"/>
    <property type="evidence" value="ECO:0007669"/>
    <property type="project" value="UniProtKB-KW"/>
</dbReference>
<dbReference type="GO" id="GO:0052618">
    <property type="term" value="F:coenzyme F420-0:L-glutamate ligase activity"/>
    <property type="evidence" value="ECO:0007669"/>
    <property type="project" value="TreeGrafter"/>
</dbReference>
<dbReference type="Proteomes" id="UP001174909">
    <property type="component" value="Unassembled WGS sequence"/>
</dbReference>
<dbReference type="InterPro" id="IPR008225">
    <property type="entry name" value="F420-0_g-glutamyl_ligase"/>
</dbReference>
<keyword evidence="3" id="KW-0547">Nucleotide-binding</keyword>
<keyword evidence="10" id="KW-1185">Reference proteome</keyword>
<dbReference type="InterPro" id="IPR002847">
    <property type="entry name" value="F420-0_gamma-glut_ligase-dom"/>
</dbReference>
<dbReference type="PANTHER" id="PTHR47917:SF1">
    <property type="entry name" value="COENZYME F420:L-GLUTAMATE LIGASE"/>
    <property type="match status" value="1"/>
</dbReference>
<evidence type="ECO:0000256" key="6">
    <source>
        <dbReference type="ARBA" id="ARBA00023134"/>
    </source>
</evidence>
<evidence type="ECO:0000256" key="7">
    <source>
        <dbReference type="ARBA" id="ARBA00023211"/>
    </source>
</evidence>
<keyword evidence="1 9" id="KW-0436">Ligase</keyword>
<accession>A0AA35WW04</accession>
<dbReference type="EMBL" id="CASHTH010002503">
    <property type="protein sequence ID" value="CAI8030866.1"/>
    <property type="molecule type" value="Genomic_DNA"/>
</dbReference>
<evidence type="ECO:0000313" key="9">
    <source>
        <dbReference type="EMBL" id="CAI8030866.1"/>
    </source>
</evidence>
<keyword evidence="7" id="KW-0464">Manganese</keyword>
<evidence type="ECO:0000256" key="5">
    <source>
        <dbReference type="ARBA" id="ARBA00022958"/>
    </source>
</evidence>
<dbReference type="SUPFAM" id="SSF144010">
    <property type="entry name" value="CofE-like"/>
    <property type="match status" value="1"/>
</dbReference>
<dbReference type="NCBIfam" id="TIGR01916">
    <property type="entry name" value="F420_cofE"/>
    <property type="match status" value="1"/>
</dbReference>
<name>A0AA35WW04_GEOBA</name>
<dbReference type="GO" id="GO:0046872">
    <property type="term" value="F:metal ion binding"/>
    <property type="evidence" value="ECO:0007669"/>
    <property type="project" value="UniProtKB-KW"/>
</dbReference>
<protein>
    <submittedName>
        <fullName evidence="9">Coenzyme F420:L-glutamate ligase</fullName>
    </submittedName>
</protein>
<sequence>MLAFVSENASMNNVPRLEVLGITGIPEIIGGESLGTLMADAARDQGTPLQTGDVLVVTQKIVSKAEHRLFDLNKIQPSPLALNFAKETHKDPRLVELVLRESRAVVRMDSERGIIISETRHGFVCANAGIDNSNVPGDDIVCLLPEDSDRSAREIRDEIRRHTGGTDVAIIISDTFGRAWRDGHANIAIGVAGMNPVKDYRGTLDVNGMVLKQLGEPPHILNILCLGRGKRNHPAIIDQIDVVLPHIESELFQIKRTVANSSN</sequence>
<comment type="caution">
    <text evidence="9">The sequence shown here is derived from an EMBL/GenBank/DDBJ whole genome shotgun (WGS) entry which is preliminary data.</text>
</comment>
<evidence type="ECO:0000256" key="1">
    <source>
        <dbReference type="ARBA" id="ARBA00022598"/>
    </source>
</evidence>
<evidence type="ECO:0000313" key="10">
    <source>
        <dbReference type="Proteomes" id="UP001174909"/>
    </source>
</evidence>